<dbReference type="Gene3D" id="3.40.50.1820">
    <property type="entry name" value="alpha/beta hydrolase"/>
    <property type="match status" value="1"/>
</dbReference>
<dbReference type="PANTHER" id="PTHR48081:SF8">
    <property type="entry name" value="ALPHA_BETA HYDROLASE FOLD-3 DOMAIN-CONTAINING PROTEIN-RELATED"/>
    <property type="match status" value="1"/>
</dbReference>
<reference evidence="4" key="1">
    <citation type="submission" date="2021-01" db="EMBL/GenBank/DDBJ databases">
        <authorList>
            <person name="Kaushik A."/>
        </authorList>
    </citation>
    <scope>NUCLEOTIDE SEQUENCE</scope>
    <source>
        <strain evidence="4">AG4-R118</strain>
    </source>
</reference>
<dbReference type="PANTHER" id="PTHR48081">
    <property type="entry name" value="AB HYDROLASE SUPERFAMILY PROTEIN C4A8.06C"/>
    <property type="match status" value="1"/>
</dbReference>
<dbReference type="InterPro" id="IPR013094">
    <property type="entry name" value="AB_hydrolase_3"/>
</dbReference>
<evidence type="ECO:0000256" key="2">
    <source>
        <dbReference type="SAM" id="MobiDB-lite"/>
    </source>
</evidence>
<name>A0A8H3A9L6_9AGAM</name>
<evidence type="ECO:0000259" key="3">
    <source>
        <dbReference type="Pfam" id="PF07859"/>
    </source>
</evidence>
<dbReference type="InterPro" id="IPR029058">
    <property type="entry name" value="AB_hydrolase_fold"/>
</dbReference>
<dbReference type="InterPro" id="IPR050300">
    <property type="entry name" value="GDXG_lipolytic_enzyme"/>
</dbReference>
<dbReference type="OrthoDB" id="430364at2759"/>
<gene>
    <name evidence="4" type="ORF">RDB_LOCUS15550</name>
</gene>
<dbReference type="Proteomes" id="UP000663888">
    <property type="component" value="Unassembled WGS sequence"/>
</dbReference>
<comment type="caution">
    <text evidence="4">The sequence shown here is derived from an EMBL/GenBank/DDBJ whole genome shotgun (WGS) entry which is preliminary data.</text>
</comment>
<sequence length="373" mass="41271">MFRSYMRQRQGKQIKLVKEHGAFSCIRTVWFTSRINSKMATSSSVPDDFLNKLAPGYREFVEDNPSRLPSLHGAPWSPAFRQPPPGGPPDLGAGSPVPVGSQRTIDLGNFSLQVMVPSDEKPEAGWPVVLFVHGGGWVFGSAAMDNGLLSRLCVGSKCVVVSVEYRLAPEHPYPAALDDSWDSLVWLHKDGVEQLGIDPSRIALMGSSVGASLAAIVAQRASLSSPRIPIKLQILLVPFIDASFTAEDRSRWTPSMVEYENNFSLPVLNMLWLRDKYLPDPKDWTNPEASPNYQENKAAFAGVPSTLIVVAELDYLRNDGELYARKLEQFGVAVTVKVLKGLTHMGIRADRVCETARVFRDDLIEFVQNKLCE</sequence>
<dbReference type="AlphaFoldDB" id="A0A8H3A9L6"/>
<dbReference type="SUPFAM" id="SSF53474">
    <property type="entry name" value="alpha/beta-Hydrolases"/>
    <property type="match status" value="1"/>
</dbReference>
<protein>
    <recommendedName>
        <fullName evidence="3">Alpha/beta hydrolase fold-3 domain-containing protein</fullName>
    </recommendedName>
</protein>
<dbReference type="GO" id="GO:0016787">
    <property type="term" value="F:hydrolase activity"/>
    <property type="evidence" value="ECO:0007669"/>
    <property type="project" value="UniProtKB-KW"/>
</dbReference>
<evidence type="ECO:0000313" key="4">
    <source>
        <dbReference type="EMBL" id="CAE6414734.1"/>
    </source>
</evidence>
<keyword evidence="1" id="KW-0378">Hydrolase</keyword>
<proteinExistence type="predicted"/>
<feature type="domain" description="Alpha/beta hydrolase fold-3" evidence="3">
    <location>
        <begin position="129"/>
        <end position="344"/>
    </location>
</feature>
<feature type="region of interest" description="Disordered" evidence="2">
    <location>
        <begin position="72"/>
        <end position="95"/>
    </location>
</feature>
<dbReference type="EMBL" id="CAJMWX010000369">
    <property type="protein sequence ID" value="CAE6414734.1"/>
    <property type="molecule type" value="Genomic_DNA"/>
</dbReference>
<organism evidence="4 5">
    <name type="scientific">Rhizoctonia solani</name>
    <dbReference type="NCBI Taxonomy" id="456999"/>
    <lineage>
        <taxon>Eukaryota</taxon>
        <taxon>Fungi</taxon>
        <taxon>Dikarya</taxon>
        <taxon>Basidiomycota</taxon>
        <taxon>Agaricomycotina</taxon>
        <taxon>Agaricomycetes</taxon>
        <taxon>Cantharellales</taxon>
        <taxon>Ceratobasidiaceae</taxon>
        <taxon>Rhizoctonia</taxon>
    </lineage>
</organism>
<dbReference type="Pfam" id="PF07859">
    <property type="entry name" value="Abhydrolase_3"/>
    <property type="match status" value="1"/>
</dbReference>
<evidence type="ECO:0000313" key="5">
    <source>
        <dbReference type="Proteomes" id="UP000663888"/>
    </source>
</evidence>
<evidence type="ECO:0000256" key="1">
    <source>
        <dbReference type="ARBA" id="ARBA00022801"/>
    </source>
</evidence>
<accession>A0A8H3A9L6</accession>